<evidence type="ECO:0000313" key="2">
    <source>
        <dbReference type="Proteomes" id="UP001165064"/>
    </source>
</evidence>
<dbReference type="Proteomes" id="UP001165064">
    <property type="component" value="Unassembled WGS sequence"/>
</dbReference>
<dbReference type="EMBL" id="BSXS01012818">
    <property type="protein sequence ID" value="GMF03069.1"/>
    <property type="molecule type" value="Genomic_DNA"/>
</dbReference>
<organism evidence="1 2">
    <name type="scientific">Ambrosiozyma monospora</name>
    <name type="common">Yeast</name>
    <name type="synonym">Endomycopsis monosporus</name>
    <dbReference type="NCBI Taxonomy" id="43982"/>
    <lineage>
        <taxon>Eukaryota</taxon>
        <taxon>Fungi</taxon>
        <taxon>Dikarya</taxon>
        <taxon>Ascomycota</taxon>
        <taxon>Saccharomycotina</taxon>
        <taxon>Pichiomycetes</taxon>
        <taxon>Pichiales</taxon>
        <taxon>Pichiaceae</taxon>
        <taxon>Ambrosiozyma</taxon>
    </lineage>
</organism>
<reference evidence="1" key="1">
    <citation type="submission" date="2023-04" db="EMBL/GenBank/DDBJ databases">
        <title>Ambrosiozyma monospora NBRC 10751.</title>
        <authorList>
            <person name="Ichikawa N."/>
            <person name="Sato H."/>
            <person name="Tonouchi N."/>
        </authorList>
    </citation>
    <scope>NUCLEOTIDE SEQUENCE</scope>
    <source>
        <strain evidence="1">NBRC 10751</strain>
    </source>
</reference>
<keyword evidence="2" id="KW-1185">Reference proteome</keyword>
<proteinExistence type="predicted"/>
<evidence type="ECO:0000313" key="1">
    <source>
        <dbReference type="EMBL" id="GMF03069.1"/>
    </source>
</evidence>
<protein>
    <submittedName>
        <fullName evidence="1">Unnamed protein product</fullName>
    </submittedName>
</protein>
<comment type="caution">
    <text evidence="1">The sequence shown here is derived from an EMBL/GenBank/DDBJ whole genome shotgun (WGS) entry which is preliminary data.</text>
</comment>
<gene>
    <name evidence="1" type="ORF">Amon02_001166000</name>
</gene>
<sequence length="211" mass="23571">MSSSIPLPNSRDSFHKENSSRPEIPPSLISNNDTKSPPLQQQQRLRKQPLDLEKNVDSNSHFTTTVDQLGQLHDPKSLRKLHELGGINHLVSDLNTDSNNGLPVHIPDFDQRESHYGENSLPQKMPKSFLRLCFEAMKDKTLIILSVAAIVSLALGLYETFGQPTEYDSEGKAEPKVEWVEGVAIIVAIAIVVLVGAANDYNKERQFVKYV</sequence>
<name>A0ACB5U7L1_AMBMO</name>
<accession>A0ACB5U7L1</accession>